<keyword evidence="2" id="KW-1185">Reference proteome</keyword>
<comment type="caution">
    <text evidence="1">The sequence shown here is derived from an EMBL/GenBank/DDBJ whole genome shotgun (WGS) entry which is preliminary data.</text>
</comment>
<sequence length="476" mass="50164">MSNQNWFNAAAGSNARPLGVSSFQAPVNNSSALSTPTRPTFGHSGSAQNVSSPGLFASTSNFSTASSTNGTGAGLYGNTGYGGQQGDQISKALIDESEALGKKYMESYTPGAKKKQVAANLKASGSPGGSGGSSPRSGNDNVRFGTNSLYGSGERTGLSPSNSNRFRASALSGSPLKSSRMSLGASLPPDAAAMDEDRPPTKTYADLEASRALGGNGTHNVAAQESYGNVNEVSLSHSTMNPLPVVSSSTKLRIFGVPSHLQQGLKKLFEQVGSVTYFEPGPIESNYVILAFANPAHALRALRQSGELIYNGCYLGVKEIGGDEIDLGAARREENVEMESEDMQVDSSASEPQMVQIRNNASAPSSSRLPQSQSSFALSSGIETLQPRRTDSPFRIQAANNATRKQGSRQSQIQPEFSFGTVQPVQLQNGQQQQQQQQQQQGHGSQGGLKPSTSMRFMGMFADALCSPAMNNVPYH</sequence>
<proteinExistence type="predicted"/>
<evidence type="ECO:0000313" key="2">
    <source>
        <dbReference type="Proteomes" id="UP001234202"/>
    </source>
</evidence>
<accession>A0ACC2XUP2</accession>
<dbReference type="EMBL" id="JASBWV010000004">
    <property type="protein sequence ID" value="KAJ9126746.1"/>
    <property type="molecule type" value="Genomic_DNA"/>
</dbReference>
<gene>
    <name evidence="1" type="ORF">QFC24_001777</name>
</gene>
<evidence type="ECO:0000313" key="1">
    <source>
        <dbReference type="EMBL" id="KAJ9126746.1"/>
    </source>
</evidence>
<dbReference type="Proteomes" id="UP001234202">
    <property type="component" value="Unassembled WGS sequence"/>
</dbReference>
<protein>
    <submittedName>
        <fullName evidence="1">Uncharacterized protein</fullName>
    </submittedName>
</protein>
<organism evidence="1 2">
    <name type="scientific">Naganishia onofrii</name>
    <dbReference type="NCBI Taxonomy" id="1851511"/>
    <lineage>
        <taxon>Eukaryota</taxon>
        <taxon>Fungi</taxon>
        <taxon>Dikarya</taxon>
        <taxon>Basidiomycota</taxon>
        <taxon>Agaricomycotina</taxon>
        <taxon>Tremellomycetes</taxon>
        <taxon>Filobasidiales</taxon>
        <taxon>Filobasidiaceae</taxon>
        <taxon>Naganishia</taxon>
    </lineage>
</organism>
<reference evidence="1" key="1">
    <citation type="submission" date="2023-04" db="EMBL/GenBank/DDBJ databases">
        <title>Draft Genome sequencing of Naganishia species isolated from polar environments using Oxford Nanopore Technology.</title>
        <authorList>
            <person name="Leo P."/>
            <person name="Venkateswaran K."/>
        </authorList>
    </citation>
    <scope>NUCLEOTIDE SEQUENCE</scope>
    <source>
        <strain evidence="1">DBVPG 5303</strain>
    </source>
</reference>
<name>A0ACC2XUP2_9TREE</name>